<evidence type="ECO:0008006" key="4">
    <source>
        <dbReference type="Google" id="ProtNLM"/>
    </source>
</evidence>
<dbReference type="Gene3D" id="3.30.710.10">
    <property type="entry name" value="Potassium Channel Kv1.1, Chain A"/>
    <property type="match status" value="1"/>
</dbReference>
<evidence type="ECO:0000313" key="3">
    <source>
        <dbReference type="Proteomes" id="UP001519460"/>
    </source>
</evidence>
<comment type="caution">
    <text evidence="2">The sequence shown here is derived from an EMBL/GenBank/DDBJ whole genome shotgun (WGS) entry which is preliminary data.</text>
</comment>
<feature type="region of interest" description="Disordered" evidence="1">
    <location>
        <begin position="197"/>
        <end position="222"/>
    </location>
</feature>
<gene>
    <name evidence="2" type="ORF">BaRGS_00006533</name>
</gene>
<reference evidence="2 3" key="1">
    <citation type="journal article" date="2023" name="Sci. Data">
        <title>Genome assembly of the Korean intertidal mud-creeper Batillaria attramentaria.</title>
        <authorList>
            <person name="Patra A.K."/>
            <person name="Ho P.T."/>
            <person name="Jun S."/>
            <person name="Lee S.J."/>
            <person name="Kim Y."/>
            <person name="Won Y.J."/>
        </authorList>
    </citation>
    <scope>NUCLEOTIDE SEQUENCE [LARGE SCALE GENOMIC DNA]</scope>
    <source>
        <strain evidence="2">Wonlab-2016</strain>
    </source>
</reference>
<name>A0ABD0LRJ3_9CAEN</name>
<dbReference type="EMBL" id="JACVVK020000027">
    <property type="protein sequence ID" value="KAK7502169.1"/>
    <property type="molecule type" value="Genomic_DNA"/>
</dbReference>
<dbReference type="AlphaFoldDB" id="A0ABD0LRJ3"/>
<keyword evidence="3" id="KW-1185">Reference proteome</keyword>
<dbReference type="SUPFAM" id="SSF54695">
    <property type="entry name" value="POZ domain"/>
    <property type="match status" value="1"/>
</dbReference>
<dbReference type="Proteomes" id="UP001519460">
    <property type="component" value="Unassembled WGS sequence"/>
</dbReference>
<dbReference type="InterPro" id="IPR011333">
    <property type="entry name" value="SKP1/BTB/POZ_sf"/>
</dbReference>
<organism evidence="2 3">
    <name type="scientific">Batillaria attramentaria</name>
    <dbReference type="NCBI Taxonomy" id="370345"/>
    <lineage>
        <taxon>Eukaryota</taxon>
        <taxon>Metazoa</taxon>
        <taxon>Spiralia</taxon>
        <taxon>Lophotrochozoa</taxon>
        <taxon>Mollusca</taxon>
        <taxon>Gastropoda</taxon>
        <taxon>Caenogastropoda</taxon>
        <taxon>Sorbeoconcha</taxon>
        <taxon>Cerithioidea</taxon>
        <taxon>Batillariidae</taxon>
        <taxon>Batillaria</taxon>
    </lineage>
</organism>
<evidence type="ECO:0000256" key="1">
    <source>
        <dbReference type="SAM" id="MobiDB-lite"/>
    </source>
</evidence>
<proteinExistence type="predicted"/>
<accession>A0ABD0LRJ3</accession>
<sequence>MHVYRTADALHRLHRPGDTSWSQVTTATVAWERLVGPVIAALLLTADSDISAFQEPDFASDAVLIVEDRKLHVHKTVLDDGLVEMLALADEYQVEHIRQKCEQYIGSKVSTPFGLTTDQILLYLWMCEQYRLPQHREDLLDLAANETTANLYASEYYERVPATAVKDLMYKRCVKLETANSELQTVNTTLQTEKQQLQEKYSSEQSRSKSLDSEKRTCEASLRSSTEQKKKLEIYVRRLDESISDFEKQMKQSEQAVSVCQSCRGKYKDEELCKSCVVHRIVSSFHSFFSYRK</sequence>
<protein>
    <recommendedName>
        <fullName evidence="4">BTB domain-containing protein</fullName>
    </recommendedName>
</protein>
<feature type="compositionally biased region" description="Basic and acidic residues" evidence="1">
    <location>
        <begin position="206"/>
        <end position="218"/>
    </location>
</feature>
<evidence type="ECO:0000313" key="2">
    <source>
        <dbReference type="EMBL" id="KAK7502169.1"/>
    </source>
</evidence>